<protein>
    <submittedName>
        <fullName evidence="6">Phytoene desaturase</fullName>
    </submittedName>
</protein>
<dbReference type="InterPro" id="IPR014105">
    <property type="entry name" value="Carotenoid/retinoid_OxRdtase"/>
</dbReference>
<evidence type="ECO:0000313" key="9">
    <source>
        <dbReference type="Proteomes" id="UP000268291"/>
    </source>
</evidence>
<proteinExistence type="inferred from homology"/>
<evidence type="ECO:0000313" key="8">
    <source>
        <dbReference type="Proteomes" id="UP000241203"/>
    </source>
</evidence>
<dbReference type="EMBL" id="PYAU01000001">
    <property type="protein sequence ID" value="PSL38387.1"/>
    <property type="molecule type" value="Genomic_DNA"/>
</dbReference>
<organism evidence="6 8">
    <name type="scientific">Labedella gwakjiensis</name>
    <dbReference type="NCBI Taxonomy" id="390269"/>
    <lineage>
        <taxon>Bacteria</taxon>
        <taxon>Bacillati</taxon>
        <taxon>Actinomycetota</taxon>
        <taxon>Actinomycetes</taxon>
        <taxon>Micrococcales</taxon>
        <taxon>Microbacteriaceae</taxon>
        <taxon>Labedella</taxon>
    </lineage>
</organism>
<evidence type="ECO:0000256" key="4">
    <source>
        <dbReference type="RuleBase" id="RU362075"/>
    </source>
</evidence>
<evidence type="ECO:0000313" key="7">
    <source>
        <dbReference type="EMBL" id="RUQ87085.1"/>
    </source>
</evidence>
<reference evidence="7 9" key="2">
    <citation type="submission" date="2018-12" db="EMBL/GenBank/DDBJ databases">
        <authorList>
            <person name="hu s."/>
            <person name="Xu Y."/>
            <person name="Xu B."/>
            <person name="Li F."/>
        </authorList>
    </citation>
    <scope>NUCLEOTIDE SEQUENCE [LARGE SCALE GENOMIC DNA]</scope>
    <source>
        <strain evidence="7 9">KSW2-17</strain>
    </source>
</reference>
<dbReference type="Pfam" id="PF01593">
    <property type="entry name" value="Amino_oxidase"/>
    <property type="match status" value="1"/>
</dbReference>
<dbReference type="GO" id="GO:0016491">
    <property type="term" value="F:oxidoreductase activity"/>
    <property type="evidence" value="ECO:0007669"/>
    <property type="project" value="UniProtKB-KW"/>
</dbReference>
<evidence type="ECO:0000313" key="6">
    <source>
        <dbReference type="EMBL" id="PSL38387.1"/>
    </source>
</evidence>
<dbReference type="InterPro" id="IPR036188">
    <property type="entry name" value="FAD/NAD-bd_sf"/>
</dbReference>
<reference evidence="6 8" key="1">
    <citation type="submission" date="2018-03" db="EMBL/GenBank/DDBJ databases">
        <title>Genomic Encyclopedia of Archaeal and Bacterial Type Strains, Phase II (KMG-II): from individual species to whole genera.</title>
        <authorList>
            <person name="Goeker M."/>
        </authorList>
    </citation>
    <scope>NUCLEOTIDE SEQUENCE [LARGE SCALE GENOMIC DNA]</scope>
    <source>
        <strain evidence="6 8">DSM 21548</strain>
    </source>
</reference>
<keyword evidence="3 4" id="KW-0560">Oxidoreductase</keyword>
<comment type="pathway">
    <text evidence="1 4">Carotenoid biosynthesis.</text>
</comment>
<dbReference type="Gene3D" id="3.50.50.60">
    <property type="entry name" value="FAD/NAD(P)-binding domain"/>
    <property type="match status" value="2"/>
</dbReference>
<evidence type="ECO:0000259" key="5">
    <source>
        <dbReference type="Pfam" id="PF01593"/>
    </source>
</evidence>
<dbReference type="EMBL" id="RZGY01000001">
    <property type="protein sequence ID" value="RUQ87085.1"/>
    <property type="molecule type" value="Genomic_DNA"/>
</dbReference>
<dbReference type="GO" id="GO:0016117">
    <property type="term" value="P:carotenoid biosynthetic process"/>
    <property type="evidence" value="ECO:0007669"/>
    <property type="project" value="UniProtKB-KW"/>
</dbReference>
<evidence type="ECO:0000256" key="2">
    <source>
        <dbReference type="ARBA" id="ARBA00022746"/>
    </source>
</evidence>
<dbReference type="SUPFAM" id="SSF51905">
    <property type="entry name" value="FAD/NAD(P)-binding domain"/>
    <property type="match status" value="1"/>
</dbReference>
<dbReference type="Proteomes" id="UP000268291">
    <property type="component" value="Unassembled WGS sequence"/>
</dbReference>
<dbReference type="RefSeq" id="WP_106563414.1">
    <property type="nucleotide sequence ID" value="NZ_PYAU01000001.1"/>
</dbReference>
<comment type="similarity">
    <text evidence="4">Belongs to the carotenoid/retinoid oxidoreductase family.</text>
</comment>
<dbReference type="NCBIfam" id="TIGR02734">
    <property type="entry name" value="crtI_fam"/>
    <property type="match status" value="1"/>
</dbReference>
<name>A0A2P8GWP6_9MICO</name>
<dbReference type="PANTHER" id="PTHR43734">
    <property type="entry name" value="PHYTOENE DESATURASE"/>
    <property type="match status" value="1"/>
</dbReference>
<evidence type="ECO:0000256" key="3">
    <source>
        <dbReference type="ARBA" id="ARBA00023002"/>
    </source>
</evidence>
<dbReference type="InterPro" id="IPR002937">
    <property type="entry name" value="Amino_oxidase"/>
</dbReference>
<gene>
    <name evidence="7" type="primary">crtI</name>
    <name evidence="6" type="ORF">CLV49_2009</name>
    <name evidence="7" type="ORF">ELQ93_09165</name>
</gene>
<keyword evidence="9" id="KW-1185">Reference proteome</keyword>
<dbReference type="AlphaFoldDB" id="A0A2P8GWP6"/>
<accession>A0A2P8GWP6</accession>
<feature type="domain" description="Amine oxidase" evidence="5">
    <location>
        <begin position="23"/>
        <end position="516"/>
    </location>
</feature>
<sequence length="534" mass="58006">MTTRRTNGERTNGERTIVIGGGISGLATAALLARSGRDVVLLEKNDQLGGRAGLLERDGYRFDLGPSWYLMPEVFDHFFRLMGTSSAEQLDLVQLDPGYRVYSQGHAEPLDIAATREENVALFDRVEPGSGARLERYLDSAREVYELAKRRFLYTTFESLAPLMTRDVVTELPRFAKLFGTDLDTAAGTVVSDTRLRQVLGYPAVFLGSSPYTTPSMYHLMSHLDLEDGVFYPRGGFARVIEAIADVARDAGVRIVTGATVDRITTESRGRGLRRDTRVTGVRWTDQAGAEHIEQAEVVVSAADLHHTETRLLPPSLRTYPQSYWDRKTPGPGAVLLSLGVRGELPELLHHTLFFTSDWRTNFDAIGGDAPYIPDPASLYVCKPSATDDVAPDGHENLFVLVPIPAEPSLGGGDSDTIRAAGDRAIAQISEWAGIPDLAERIVVRHDVGPADFVDSINAWRGTMLGPAHTLAQSALFRAGNVSKRVDGLVYAGGSTIPGIGLPMCLISAELVVKRLNGDTSTEALPVPLPDGRS</sequence>
<dbReference type="Proteomes" id="UP000241203">
    <property type="component" value="Unassembled WGS sequence"/>
</dbReference>
<evidence type="ECO:0000256" key="1">
    <source>
        <dbReference type="ARBA" id="ARBA00004829"/>
    </source>
</evidence>
<dbReference type="OrthoDB" id="9774675at2"/>
<keyword evidence="2 4" id="KW-0125">Carotenoid biosynthesis</keyword>
<comment type="caution">
    <text evidence="6">The sequence shown here is derived from an EMBL/GenBank/DDBJ whole genome shotgun (WGS) entry which is preliminary data.</text>
</comment>
<dbReference type="PANTHER" id="PTHR43734:SF1">
    <property type="entry name" value="PHYTOENE DESATURASE"/>
    <property type="match status" value="1"/>
</dbReference>